<feature type="transmembrane region" description="Helical" evidence="5">
    <location>
        <begin position="98"/>
        <end position="126"/>
    </location>
</feature>
<organism evidence="8 10">
    <name type="scientific">Rhodococcus aetherivorans</name>
    <dbReference type="NCBI Taxonomy" id="191292"/>
    <lineage>
        <taxon>Bacteria</taxon>
        <taxon>Bacillati</taxon>
        <taxon>Actinomycetota</taxon>
        <taxon>Actinomycetes</taxon>
        <taxon>Mycobacteriales</taxon>
        <taxon>Nocardiaceae</taxon>
        <taxon>Rhodococcus</taxon>
    </lineage>
</organism>
<feature type="transmembrane region" description="Helical" evidence="5">
    <location>
        <begin position="368"/>
        <end position="394"/>
    </location>
</feature>
<evidence type="ECO:0000259" key="6">
    <source>
        <dbReference type="Pfam" id="PF00324"/>
    </source>
</evidence>
<dbReference type="PANTHER" id="PTHR42770">
    <property type="entry name" value="AMINO ACID TRANSPORTER-RELATED"/>
    <property type="match status" value="1"/>
</dbReference>
<evidence type="ECO:0000256" key="1">
    <source>
        <dbReference type="ARBA" id="ARBA00004141"/>
    </source>
</evidence>
<dbReference type="GO" id="GO:0055085">
    <property type="term" value="P:transmembrane transport"/>
    <property type="evidence" value="ECO:0007669"/>
    <property type="project" value="InterPro"/>
</dbReference>
<evidence type="ECO:0000313" key="10">
    <source>
        <dbReference type="Proteomes" id="UP001163947"/>
    </source>
</evidence>
<evidence type="ECO:0000256" key="3">
    <source>
        <dbReference type="ARBA" id="ARBA00022989"/>
    </source>
</evidence>
<dbReference type="EMBL" id="BLAH01000019">
    <property type="protein sequence ID" value="GES35430.1"/>
    <property type="molecule type" value="Genomic_DNA"/>
</dbReference>
<sequence length="485" mass="49590">MSGTPQIRSSSPVAGLERGRLTFFEVLAQSVSAVAPSAVMVTLPALVIPEAGRAAIPVFVAAAVLMAAVGYCIGQFATRMVAVSGLYSYTVKGLGPRLGFAGGWSLLIGYAAAAMASTVGAASYLASLLERIGLPAGAATSAVLVGVVGAVALLLMVRGVQLSARIMLGVEAFAIVAASVVLVIAFAVSVRDGDPPSAPTGTGSESAIGFALLLAITSFVGFESAGTVAREAHSPLISVPRAIRWTPVVLAALYVFAATMQLPESAREGVGSLRIVLTLPDTAGSGSAVLSVLMELGITASWFACVMGSTTALSRTLFAMGREGVAPAVVGRAHARFHTPHVALAVAMPVVVVVPVVFLAATGSNRDVLIGLLALSAHGYVLAYILLCVATPAFLRRIGELTRLPLVIGALTATCLVALIVWAAASGIYVAGAMTAVYAVLMLLGGALLAVRVRRAPDVADRIGVYDETVAADLLGRHRPWQVRR</sequence>
<dbReference type="RefSeq" id="WP_006943132.1">
    <property type="nucleotide sequence ID" value="NZ_CP121474.1"/>
</dbReference>
<proteinExistence type="predicted"/>
<accession>A0A059MGJ8</accession>
<feature type="transmembrane region" description="Helical" evidence="5">
    <location>
        <begin position="406"/>
        <end position="425"/>
    </location>
</feature>
<reference evidence="7 9" key="1">
    <citation type="journal article" date="2018" name="Biodegradation">
        <title>1,4-Dioxane degradation characteristics of Rhodococcus aetherivorans JCM 14343.</title>
        <authorList>
            <person name="Inoue D."/>
            <person name="Tsunoda T."/>
            <person name="Yamamoto N."/>
            <person name="Ike M."/>
            <person name="Sei K."/>
        </authorList>
    </citation>
    <scope>NUCLEOTIDE SEQUENCE [LARGE SCALE GENOMIC DNA]</scope>
    <source>
        <strain evidence="7 9">JCM 14343</strain>
    </source>
</reference>
<feature type="transmembrane region" description="Helical" evidence="5">
    <location>
        <begin position="21"/>
        <end position="48"/>
    </location>
</feature>
<feature type="domain" description="Amino acid permease/ SLC12A" evidence="6">
    <location>
        <begin position="45"/>
        <end position="436"/>
    </location>
</feature>
<feature type="transmembrane region" description="Helical" evidence="5">
    <location>
        <begin position="208"/>
        <end position="230"/>
    </location>
</feature>
<dbReference type="PIRSF" id="PIRSF006060">
    <property type="entry name" value="AA_transporter"/>
    <property type="match status" value="1"/>
</dbReference>
<evidence type="ECO:0000256" key="2">
    <source>
        <dbReference type="ARBA" id="ARBA00022692"/>
    </source>
</evidence>
<feature type="transmembrane region" description="Helical" evidence="5">
    <location>
        <begin position="282"/>
        <end position="305"/>
    </location>
</feature>
<keyword evidence="9" id="KW-1185">Reference proteome</keyword>
<evidence type="ECO:0000256" key="4">
    <source>
        <dbReference type="ARBA" id="ARBA00023136"/>
    </source>
</evidence>
<keyword evidence="2 5" id="KW-0812">Transmembrane</keyword>
<reference evidence="8" key="3">
    <citation type="submission" date="2022-09" db="EMBL/GenBank/DDBJ databases">
        <title>The genome sequence of Rhodococcus aetherivorans N1.</title>
        <authorList>
            <person name="Jiang W."/>
        </authorList>
    </citation>
    <scope>NUCLEOTIDE SEQUENCE</scope>
    <source>
        <strain evidence="8">N1</strain>
    </source>
</reference>
<dbReference type="EMBL" id="CP106982">
    <property type="protein sequence ID" value="UYF94014.1"/>
    <property type="molecule type" value="Genomic_DNA"/>
</dbReference>
<dbReference type="PANTHER" id="PTHR42770:SF7">
    <property type="entry name" value="MEMBRANE PROTEIN"/>
    <property type="match status" value="1"/>
</dbReference>
<evidence type="ECO:0000313" key="7">
    <source>
        <dbReference type="EMBL" id="GES35430.1"/>
    </source>
</evidence>
<protein>
    <submittedName>
        <fullName evidence="8">APC family permease</fullName>
    </submittedName>
</protein>
<feature type="transmembrane region" description="Helical" evidence="5">
    <location>
        <begin position="431"/>
        <end position="451"/>
    </location>
</feature>
<gene>
    <name evidence="8" type="ORF">OCS65_26940</name>
    <name evidence="7" type="ORF">RAJCM14343_0678</name>
</gene>
<name>A0A059MGJ8_9NOCA</name>
<feature type="transmembrane region" description="Helical" evidence="5">
    <location>
        <begin position="242"/>
        <end position="262"/>
    </location>
</feature>
<evidence type="ECO:0000313" key="8">
    <source>
        <dbReference type="EMBL" id="UYF94014.1"/>
    </source>
</evidence>
<feature type="transmembrane region" description="Helical" evidence="5">
    <location>
        <begin position="168"/>
        <end position="188"/>
    </location>
</feature>
<comment type="subcellular location">
    <subcellularLocation>
        <location evidence="1">Membrane</location>
        <topology evidence="1">Multi-pass membrane protein</topology>
    </subcellularLocation>
</comment>
<feature type="transmembrane region" description="Helical" evidence="5">
    <location>
        <begin position="342"/>
        <end position="362"/>
    </location>
</feature>
<dbReference type="Proteomes" id="UP001163947">
    <property type="component" value="Chromosome"/>
</dbReference>
<feature type="transmembrane region" description="Helical" evidence="5">
    <location>
        <begin position="132"/>
        <end position="156"/>
    </location>
</feature>
<evidence type="ECO:0000313" key="9">
    <source>
        <dbReference type="Proteomes" id="UP000325466"/>
    </source>
</evidence>
<reference evidence="7" key="2">
    <citation type="submission" date="2019-10" db="EMBL/GenBank/DDBJ databases">
        <title>Draft genome sequence of Rhodococcus aetherivorans JCM 14343.</title>
        <authorList>
            <person name="Inoue D."/>
            <person name="Nakazawa M."/>
            <person name="Yamamoto N."/>
            <person name="Sei K."/>
            <person name="Ike M."/>
        </authorList>
    </citation>
    <scope>NUCLEOTIDE SEQUENCE</scope>
    <source>
        <strain evidence="7">JCM 14343</strain>
    </source>
</reference>
<feature type="transmembrane region" description="Helical" evidence="5">
    <location>
        <begin position="54"/>
        <end position="77"/>
    </location>
</feature>
<evidence type="ECO:0000256" key="5">
    <source>
        <dbReference type="SAM" id="Phobius"/>
    </source>
</evidence>
<dbReference type="InterPro" id="IPR004841">
    <property type="entry name" value="AA-permease/SLC12A_dom"/>
</dbReference>
<dbReference type="InterPro" id="IPR050367">
    <property type="entry name" value="APC_superfamily"/>
</dbReference>
<dbReference type="Proteomes" id="UP000325466">
    <property type="component" value="Unassembled WGS sequence"/>
</dbReference>
<dbReference type="Pfam" id="PF00324">
    <property type="entry name" value="AA_permease"/>
    <property type="match status" value="1"/>
</dbReference>
<dbReference type="AlphaFoldDB" id="A0A059MGJ8"/>
<keyword evidence="4 5" id="KW-0472">Membrane</keyword>
<dbReference type="GO" id="GO:0016020">
    <property type="term" value="C:membrane"/>
    <property type="evidence" value="ECO:0007669"/>
    <property type="project" value="UniProtKB-SubCell"/>
</dbReference>
<keyword evidence="3 5" id="KW-1133">Transmembrane helix</keyword>
<accession>N1MAM6</accession>
<dbReference type="Gene3D" id="1.20.1740.10">
    <property type="entry name" value="Amino acid/polyamine transporter I"/>
    <property type="match status" value="1"/>
</dbReference>